<comment type="caution">
    <text evidence="2">The sequence shown here is derived from an EMBL/GenBank/DDBJ whole genome shotgun (WGS) entry which is preliminary data.</text>
</comment>
<keyword evidence="3" id="KW-1185">Reference proteome</keyword>
<feature type="compositionally biased region" description="Polar residues" evidence="1">
    <location>
        <begin position="28"/>
        <end position="38"/>
    </location>
</feature>
<feature type="non-terminal residue" evidence="2">
    <location>
        <position position="119"/>
    </location>
</feature>
<feature type="compositionally biased region" description="Basic and acidic residues" evidence="1">
    <location>
        <begin position="40"/>
        <end position="62"/>
    </location>
</feature>
<proteinExistence type="predicted"/>
<dbReference type="OrthoDB" id="2449710at2759"/>
<evidence type="ECO:0000256" key="1">
    <source>
        <dbReference type="SAM" id="MobiDB-lite"/>
    </source>
</evidence>
<evidence type="ECO:0000313" key="3">
    <source>
        <dbReference type="Proteomes" id="UP000789831"/>
    </source>
</evidence>
<dbReference type="EMBL" id="CAJVPL010003157">
    <property type="protein sequence ID" value="CAG8627370.1"/>
    <property type="molecule type" value="Genomic_DNA"/>
</dbReference>
<feature type="region of interest" description="Disordered" evidence="1">
    <location>
        <begin position="1"/>
        <end position="87"/>
    </location>
</feature>
<gene>
    <name evidence="2" type="ORF">AGERDE_LOCUS10356</name>
</gene>
<organism evidence="2 3">
    <name type="scientific">Ambispora gerdemannii</name>
    <dbReference type="NCBI Taxonomy" id="144530"/>
    <lineage>
        <taxon>Eukaryota</taxon>
        <taxon>Fungi</taxon>
        <taxon>Fungi incertae sedis</taxon>
        <taxon>Mucoromycota</taxon>
        <taxon>Glomeromycotina</taxon>
        <taxon>Glomeromycetes</taxon>
        <taxon>Archaeosporales</taxon>
        <taxon>Ambisporaceae</taxon>
        <taxon>Ambispora</taxon>
    </lineage>
</organism>
<evidence type="ECO:0000313" key="2">
    <source>
        <dbReference type="EMBL" id="CAG8627370.1"/>
    </source>
</evidence>
<protein>
    <submittedName>
        <fullName evidence="2">10441_t:CDS:1</fullName>
    </submittedName>
</protein>
<name>A0A9N9D6V7_9GLOM</name>
<dbReference type="AlphaFoldDB" id="A0A9N9D6V7"/>
<accession>A0A9N9D6V7</accession>
<reference evidence="2" key="1">
    <citation type="submission" date="2021-06" db="EMBL/GenBank/DDBJ databases">
        <authorList>
            <person name="Kallberg Y."/>
            <person name="Tangrot J."/>
            <person name="Rosling A."/>
        </authorList>
    </citation>
    <scope>NUCLEOTIDE SEQUENCE</scope>
    <source>
        <strain evidence="2">MT106</strain>
    </source>
</reference>
<sequence>MSDKKSAPGSYSEFDSGSENNKSKKVPRSNSTNSSTILSDDEKVDIKEFVDKKHITMQDKDASGNSTGHQNSESKPDDMELNPESEYNCEYEQAPDLCEFIPGLYRLLDLCKDEGSNGL</sequence>
<dbReference type="Proteomes" id="UP000789831">
    <property type="component" value="Unassembled WGS sequence"/>
</dbReference>